<name>A0AB39SPL9_9ACTN</name>
<dbReference type="RefSeq" id="WP_369264531.1">
    <property type="nucleotide sequence ID" value="NZ_CP163440.1"/>
</dbReference>
<dbReference type="PANTHER" id="PTHR43649">
    <property type="entry name" value="ARABINOSE-BINDING PROTEIN-RELATED"/>
    <property type="match status" value="1"/>
</dbReference>
<feature type="signal peptide" evidence="6">
    <location>
        <begin position="1"/>
        <end position="27"/>
    </location>
</feature>
<reference evidence="7" key="1">
    <citation type="submission" date="2024-07" db="EMBL/GenBank/DDBJ databases">
        <authorList>
            <person name="Yu S.T."/>
        </authorList>
    </citation>
    <scope>NUCLEOTIDE SEQUENCE</scope>
    <source>
        <strain evidence="7">R35</strain>
    </source>
</reference>
<dbReference type="InterPro" id="IPR006059">
    <property type="entry name" value="SBP"/>
</dbReference>
<dbReference type="InterPro" id="IPR050490">
    <property type="entry name" value="Bact_solute-bd_prot1"/>
</dbReference>
<feature type="chain" id="PRO_5044223857" evidence="6">
    <location>
        <begin position="28"/>
        <end position="438"/>
    </location>
</feature>
<dbReference type="PROSITE" id="PS51257">
    <property type="entry name" value="PROKAR_LIPOPROTEIN"/>
    <property type="match status" value="1"/>
</dbReference>
<gene>
    <name evidence="7" type="ORF">AB5J50_46190</name>
</gene>
<evidence type="ECO:0000256" key="1">
    <source>
        <dbReference type="ARBA" id="ARBA00022475"/>
    </source>
</evidence>
<protein>
    <submittedName>
        <fullName evidence="7">ABC transporter substrate-binding protein</fullName>
    </submittedName>
</protein>
<keyword evidence="2 6" id="KW-0732">Signal</keyword>
<dbReference type="SUPFAM" id="SSF53850">
    <property type="entry name" value="Periplasmic binding protein-like II"/>
    <property type="match status" value="1"/>
</dbReference>
<keyword evidence="4" id="KW-0564">Palmitate</keyword>
<sequence length="438" mass="45899">MKLTSRTSRSALAAAAVSLSLAMFATACGGDDGSDKAGTATKPVTLTYWGWSLGAQQVADEFNKTHKDIKVKFSAITGGPDGYAKITNAIKAGNAPDVVGIEYPQLPEFASQGMLEDISSEVGDTVKAKFSQSIQDRVTLGGKTWAVPYDATPNLLYYRKDIFKKAGVAVPTTWDEYKAAAKKIKKADKNVRIGDWANDDPALLPALAWQAGAKWYGTEGDAWKVGINDAASKKVADYWQGLVDDDLVATAGFTSPEFTKARNDGTVASYIGASWSAGGQMTAFPKQSGKWAIAPLPNWGTAATGMYGGTSYAVPKGTKHVEAVAEFAAWAATTPAAVKARLSKLEAPSSALPANAELREVAAGVFDDQGYFGGDDVYKIAGAAADTIVPDWTWGPVQTATNTAITDASSKGTVADGLKAGQSAAEKAIKDRGLNLAQ</sequence>
<accession>A0AB39SPL9</accession>
<evidence type="ECO:0000256" key="3">
    <source>
        <dbReference type="ARBA" id="ARBA00023136"/>
    </source>
</evidence>
<evidence type="ECO:0000256" key="5">
    <source>
        <dbReference type="ARBA" id="ARBA00023288"/>
    </source>
</evidence>
<dbReference type="Pfam" id="PF01547">
    <property type="entry name" value="SBP_bac_1"/>
    <property type="match status" value="1"/>
</dbReference>
<evidence type="ECO:0000313" key="7">
    <source>
        <dbReference type="EMBL" id="XDQ67655.1"/>
    </source>
</evidence>
<dbReference type="EMBL" id="CP163440">
    <property type="protein sequence ID" value="XDQ67655.1"/>
    <property type="molecule type" value="Genomic_DNA"/>
</dbReference>
<evidence type="ECO:0000256" key="6">
    <source>
        <dbReference type="SAM" id="SignalP"/>
    </source>
</evidence>
<keyword evidence="1" id="KW-1003">Cell membrane</keyword>
<evidence type="ECO:0000256" key="4">
    <source>
        <dbReference type="ARBA" id="ARBA00023139"/>
    </source>
</evidence>
<keyword evidence="3" id="KW-0472">Membrane</keyword>
<dbReference type="Gene3D" id="3.40.190.10">
    <property type="entry name" value="Periplasmic binding protein-like II"/>
    <property type="match status" value="1"/>
</dbReference>
<organism evidence="7">
    <name type="scientific">Streptomyces sp. R35</name>
    <dbReference type="NCBI Taxonomy" id="3238630"/>
    <lineage>
        <taxon>Bacteria</taxon>
        <taxon>Bacillati</taxon>
        <taxon>Actinomycetota</taxon>
        <taxon>Actinomycetes</taxon>
        <taxon>Kitasatosporales</taxon>
        <taxon>Streptomycetaceae</taxon>
        <taxon>Streptomyces</taxon>
    </lineage>
</organism>
<evidence type="ECO:0000256" key="2">
    <source>
        <dbReference type="ARBA" id="ARBA00022729"/>
    </source>
</evidence>
<dbReference type="PANTHER" id="PTHR43649:SF33">
    <property type="entry name" value="POLYGALACTURONAN_RHAMNOGALACTURONAN-BINDING PROTEIN YTCQ"/>
    <property type="match status" value="1"/>
</dbReference>
<proteinExistence type="predicted"/>
<keyword evidence="5" id="KW-0449">Lipoprotein</keyword>
<dbReference type="AlphaFoldDB" id="A0AB39SPL9"/>